<dbReference type="InterPro" id="IPR042104">
    <property type="entry name" value="PKS_dehydratase_sf"/>
</dbReference>
<feature type="active site" description="Proton donor; for dehydratase activity" evidence="8">
    <location>
        <position position="1170"/>
    </location>
</feature>
<dbReference type="Pfam" id="PF08240">
    <property type="entry name" value="ADH_N"/>
    <property type="match status" value="1"/>
</dbReference>
<dbReference type="InterPro" id="IPR056501">
    <property type="entry name" value="NAD-bd_HRPKS_sdrA"/>
</dbReference>
<dbReference type="InterPro" id="IPR013154">
    <property type="entry name" value="ADH-like_N"/>
</dbReference>
<dbReference type="CDD" id="cd00833">
    <property type="entry name" value="PKS"/>
    <property type="match status" value="1"/>
</dbReference>
<dbReference type="Pfam" id="PF21089">
    <property type="entry name" value="PKS_DH_N"/>
    <property type="match status" value="1"/>
</dbReference>
<dbReference type="GO" id="GO:0006633">
    <property type="term" value="P:fatty acid biosynthetic process"/>
    <property type="evidence" value="ECO:0007669"/>
    <property type="project" value="TreeGrafter"/>
</dbReference>
<dbReference type="SUPFAM" id="SSF53901">
    <property type="entry name" value="Thiolase-like"/>
    <property type="match status" value="1"/>
</dbReference>
<evidence type="ECO:0000256" key="5">
    <source>
        <dbReference type="ARBA" id="ARBA00023002"/>
    </source>
</evidence>
<dbReference type="SMART" id="SM00822">
    <property type="entry name" value="PKS_KR"/>
    <property type="match status" value="1"/>
</dbReference>
<evidence type="ECO:0000259" key="9">
    <source>
        <dbReference type="PROSITE" id="PS50075"/>
    </source>
</evidence>
<dbReference type="SMART" id="SM00829">
    <property type="entry name" value="PKS_ER"/>
    <property type="match status" value="1"/>
</dbReference>
<dbReference type="Pfam" id="PF14765">
    <property type="entry name" value="PS-DH"/>
    <property type="match status" value="1"/>
</dbReference>
<dbReference type="Gene3D" id="3.10.129.110">
    <property type="entry name" value="Polyketide synthase dehydratase"/>
    <property type="match status" value="1"/>
</dbReference>
<dbReference type="PROSITE" id="PS52019">
    <property type="entry name" value="PKS_MFAS_DH"/>
    <property type="match status" value="1"/>
</dbReference>
<dbReference type="InterPro" id="IPR036291">
    <property type="entry name" value="NAD(P)-bd_dom_sf"/>
</dbReference>
<dbReference type="GeneID" id="63833471"/>
<dbReference type="CDD" id="cd02440">
    <property type="entry name" value="AdoMet_MTases"/>
    <property type="match status" value="1"/>
</dbReference>
<evidence type="ECO:0000256" key="3">
    <source>
        <dbReference type="ARBA" id="ARBA00022679"/>
    </source>
</evidence>
<dbReference type="Gene3D" id="3.40.366.10">
    <property type="entry name" value="Malonyl-Coenzyme A Acyl Carrier Protein, domain 2"/>
    <property type="match status" value="1"/>
</dbReference>
<evidence type="ECO:0000256" key="1">
    <source>
        <dbReference type="ARBA" id="ARBA00022450"/>
    </source>
</evidence>
<dbReference type="InterPro" id="IPR016035">
    <property type="entry name" value="Acyl_Trfase/lysoPLipase"/>
</dbReference>
<evidence type="ECO:0000256" key="7">
    <source>
        <dbReference type="ARBA" id="ARBA00023315"/>
    </source>
</evidence>
<dbReference type="Gene3D" id="3.40.47.10">
    <property type="match status" value="1"/>
</dbReference>
<dbReference type="InterPro" id="IPR020843">
    <property type="entry name" value="ER"/>
</dbReference>
<dbReference type="GO" id="GO:0004312">
    <property type="term" value="F:fatty acid synthase activity"/>
    <property type="evidence" value="ECO:0007669"/>
    <property type="project" value="TreeGrafter"/>
</dbReference>
<evidence type="ECO:0000259" key="11">
    <source>
        <dbReference type="PROSITE" id="PS52019"/>
    </source>
</evidence>
<dbReference type="Gene3D" id="3.90.180.10">
    <property type="entry name" value="Medium-chain alcohol dehydrogenases, catalytic domain"/>
    <property type="match status" value="1"/>
</dbReference>
<dbReference type="Proteomes" id="UP000803844">
    <property type="component" value="Unassembled WGS sequence"/>
</dbReference>
<dbReference type="GO" id="GO:0030639">
    <property type="term" value="P:polyketide biosynthetic process"/>
    <property type="evidence" value="ECO:0007669"/>
    <property type="project" value="UniProtKB-ARBA"/>
</dbReference>
<dbReference type="Pfam" id="PF23297">
    <property type="entry name" value="ACP_SdgA_C"/>
    <property type="match status" value="1"/>
</dbReference>
<keyword evidence="3" id="KW-0808">Transferase</keyword>
<feature type="region of interest" description="C-terminal hotdog fold" evidence="8">
    <location>
        <begin position="1103"/>
        <end position="1264"/>
    </location>
</feature>
<dbReference type="InterPro" id="IPR029063">
    <property type="entry name" value="SAM-dependent_MTases_sf"/>
</dbReference>
<dbReference type="InterPro" id="IPR013968">
    <property type="entry name" value="PKS_KR"/>
</dbReference>
<accession>A0A9P4YD45</accession>
<dbReference type="PROSITE" id="PS00012">
    <property type="entry name" value="PHOSPHOPANTETHEINE"/>
    <property type="match status" value="1"/>
</dbReference>
<dbReference type="GO" id="GO:0016491">
    <property type="term" value="F:oxidoreductase activity"/>
    <property type="evidence" value="ECO:0007669"/>
    <property type="project" value="UniProtKB-KW"/>
</dbReference>
<keyword evidence="2" id="KW-0597">Phosphoprotein</keyword>
<keyword evidence="13" id="KW-1185">Reference proteome</keyword>
<dbReference type="InterPro" id="IPR020841">
    <property type="entry name" value="PKS_Beta-ketoAc_synthase_dom"/>
</dbReference>
<evidence type="ECO:0000256" key="2">
    <source>
        <dbReference type="ARBA" id="ARBA00022553"/>
    </source>
</evidence>
<dbReference type="Pfam" id="PF00109">
    <property type="entry name" value="ketoacyl-synt"/>
    <property type="match status" value="1"/>
</dbReference>
<dbReference type="InterPro" id="IPR049551">
    <property type="entry name" value="PKS_DH_C"/>
</dbReference>
<dbReference type="PANTHER" id="PTHR43775:SF29">
    <property type="entry name" value="ASPERFURANONE POLYKETIDE SYNTHASE AFOG-RELATED"/>
    <property type="match status" value="1"/>
</dbReference>
<dbReference type="SMART" id="SM00827">
    <property type="entry name" value="PKS_AT"/>
    <property type="match status" value="1"/>
</dbReference>
<dbReference type="SUPFAM" id="SSF52151">
    <property type="entry name" value="FabD/lysophospholipase-like"/>
    <property type="match status" value="1"/>
</dbReference>
<reference evidence="12" key="1">
    <citation type="journal article" date="2020" name="Phytopathology">
        <title>Genome sequence of the chestnut blight fungus Cryphonectria parasitica EP155: A fundamental resource for an archetypical invasive plant pathogen.</title>
        <authorList>
            <person name="Crouch J.A."/>
            <person name="Dawe A."/>
            <person name="Aerts A."/>
            <person name="Barry K."/>
            <person name="Churchill A.C.L."/>
            <person name="Grimwood J."/>
            <person name="Hillman B."/>
            <person name="Milgroom M.G."/>
            <person name="Pangilinan J."/>
            <person name="Smith M."/>
            <person name="Salamov A."/>
            <person name="Schmutz J."/>
            <person name="Yadav J."/>
            <person name="Grigoriev I.V."/>
            <person name="Nuss D."/>
        </authorList>
    </citation>
    <scope>NUCLEOTIDE SEQUENCE</scope>
    <source>
        <strain evidence="12">EP155</strain>
    </source>
</reference>
<keyword evidence="7" id="KW-0012">Acyltransferase</keyword>
<dbReference type="InterPro" id="IPR032821">
    <property type="entry name" value="PKS_assoc"/>
</dbReference>
<dbReference type="InterPro" id="IPR057326">
    <property type="entry name" value="KR_dom"/>
</dbReference>
<dbReference type="InterPro" id="IPR049552">
    <property type="entry name" value="PKS_DH_N"/>
</dbReference>
<dbReference type="InterPro" id="IPR016036">
    <property type="entry name" value="Malonyl_transacylase_ACP-bd"/>
</dbReference>
<feature type="domain" description="Carrier" evidence="9">
    <location>
        <begin position="2472"/>
        <end position="2549"/>
    </location>
</feature>
<dbReference type="InterPro" id="IPR016039">
    <property type="entry name" value="Thiolase-like"/>
</dbReference>
<dbReference type="FunFam" id="3.40.50.720:FF:000209">
    <property type="entry name" value="Polyketide synthase Pks12"/>
    <property type="match status" value="1"/>
</dbReference>
<dbReference type="InterPro" id="IPR020807">
    <property type="entry name" value="PKS_DH"/>
</dbReference>
<dbReference type="Gene3D" id="3.30.70.3290">
    <property type="match status" value="1"/>
</dbReference>
<dbReference type="Gene3D" id="3.40.50.150">
    <property type="entry name" value="Vaccinia Virus protein VP39"/>
    <property type="match status" value="1"/>
</dbReference>
<sequence length="2559" mass="278018">MDSNMPIAVIGMSCRFAGGVKNPEDLWQLCADGRTAWSEIPASRFNVDGVSHPNPQKLNTANVIGGHFLQDDIAAFDASFFNLTAEAAKVLDPQFRLQLESTYEALENAGITIQDVAGSNTSVFAGSFFRDYSDAHARDPEALPRFLLLGVGAAMASNRISHFYDLRGASMTLDTGCSTTLTALHQACQSLRTGESDMSVVGGANVLLNPDNFEIMTSVGFLGRTGRSFAFDSRAEGYGRGEGSATIVIKRLDDAIRDGDPVRAIIRASGVNQDGKTETITTPSQAAQEQLIRACYKKARLDPAHTDYFEAHGTGTTTGDPIEARAISSAFKERRQHGQPVRLGSVKTNVGHTETASGLASIIKAALMLEKGLIPPIAGFEKPNEKIDLDALHLDVPRKLENWPEDSGYQRASINNFGYGGTNAHVIMESYESFLKTSMPKGHISTSNGANGHANTNGASNGLATDSARIVMLSAKDEHACQTMISNLAEYVSSKSTGNQEKDSALFARLAYTLSQRRSLFSWIATTSAQSLTDLSKALTTPRMKPARREETAPRLGFVFTGQGAQWFAMGRELIEAYPVYRDTILEAEGYLKGLGAEWSLLDELLQDETTSRVNDTELSTPLCVALQVALMRLLLSWGISPVAVTSHSSGEIAAACAVGAISLHSTMAIVLSRGELAGALTKFVDGPSKGGMMAVGIGAEESEKYLARVTAGRVVIACLNSPVSTTISGDVTGLIELEEILKADNIFARRLKVDAAWHSHHVQVIAKPYRQYLEKYMKPLDGSLDDVIFSSPTTGKRMSSFADLGRPQHWVDSLVSPVQFIEAFRNMCFEEDGTALVDAVVEVGPHGALSAPINNIVDMLPEFAGGDNKKVSYNTCLIRKNNAVATMHALVVDLVRMGYPVHMEAVNFPRGRHDVPLLTDLPAYPWNHTVKHWSEARVNKSFRERRDTPHDLLGSSALDSNPLTPSWRNVLRVSDLPWVREHIIQANFVYPGAGYLCMAIEGACAQHNKDHEKDQQQIKGYQLRNIDIQSALVVPDTAEGIEVHLTLHPSDPKNISAIGWQEFRICSVTADNVWSEHCRGQIKIDIQPRQHVGAGVLKQDVDYRIRIDPKDIYTGLRAAGINHGPIFQNLRNIRAREKESVSVFTIADTAAIMPYKEQHAHVIHPTTLDTIFQAAYTALDGAGSRAQETAQIPRSIKHIWVAHDIPSTPGHDFNALTTLSHASKQSFETNITVTNAVDDDVDAAPILTVEGFLCQSIGNVQQTDHNDSTREKFITPVWGPDITFLKLAALQTELSRPIDPKESETLVDLRHLIIYYIIKAIGQVTTPIEKLEPHIAKYYAWMKKTFLAAAHNKLAPNSIDWVSSRFEEGIDALEAKVRSASVNGELVTQVGPHLGAIMRGDKSVSDVLDSEDFPERYYQDGLKVNHSMAQVATLVSHIVHKNPRARILEIGAGSGTATMAILETLGTDNPKAAVYEYTDVSPNFFPAAKEKFTSWESLVSYRKLDIEQDPIKQDYKEGTYDLIIASRVLSSTKSMERTMAHVRKLLKPDGAGRLILVEPTQDQTDVHFVFSLLPEWWSSEEQDRKLNPSLSVGLWNSVLQSAGFTGVDLEVRDAEDEELYSLSTIMSSTVPAAPKVTSNVVIVAPAIKSVLYTQWLQSLKASIRGFTGAEPSVESIADVQGDGAKTFLFLAELVAPILPTLDETQFKAIRAICTQSKGVLWVTRGGSMDCSDPHLGLSIGFLRSLRNEYGGKRLVSLDLDPKSALWSTGSAGTVAEVFGKAFDDSVAGVGANNTIDFEFAERAGVVSILRYRKDTVLNKSLFPDASDVPTPELKAFEQHDRPLRLFVQTPGLLDTLVWDDDPTANVELDPESIEVAPRAFGLNFRDVMVAMGQLQSDIMGFECAGHITRVGSAVKGFQPGDRVAMLLRGHYGNLARVHWTSVVHIPDDMTFEVAASMPVSYCTAYIAVYLQARLKKGETILIHAATGAFGQAALVLAKDIGADIYVTVGTPAKREFIMKHYGVAPERIFNSRDISFKADVLRATNGRGVDVVLNSLAGLLLQESFNCLAPFGRFVEIGKRDFELNSQLAMHAFTRVATFTSVELPAFSEAKKAENYELFKEVIRLAGEKVIVPVEPITVFPVSELDRTYRLMQAGKHMGKIVISMKPDELIPILPQKKQVKLRSNGTYLVVGGLGGIGRSVCHWLVAHGARNIAIISRRKDARKSGSALIFELEKLGCRVEVVTCDIVVEAEVAAAVKICAEDLKMPSIRGVIQAAMVLQDSIMENMTLDDYAAGVRPKVAGTWNLHTQTLSQPLDFFVMLSSLVGQTGNASQSAYSAGGAFQDALARHRVSQGLPAVAIDLGQVKSVGYLAETDKSMADRLLKLGFSLLGEEDVLAALGAAVLAPHAGLLIMGLNVGGGSHWDDAPFLARDARFGGLRFREDASASNKGASKAGLSDLAGKIASAGALDEAAAAVVEVIVSKLVDIFMMPKDEITPSKPLSAYGVDSLVAVELRNMLAIQAASDVTIFDIMQTASISALATIVANKSSHLDASVVGA</sequence>
<evidence type="ECO:0000313" key="13">
    <source>
        <dbReference type="Proteomes" id="UP000803844"/>
    </source>
</evidence>
<dbReference type="Pfam" id="PF08659">
    <property type="entry name" value="KR"/>
    <property type="match status" value="1"/>
</dbReference>
<dbReference type="Pfam" id="PF13602">
    <property type="entry name" value="ADH_zinc_N_2"/>
    <property type="match status" value="1"/>
</dbReference>
<keyword evidence="1" id="KW-0596">Phosphopantetheine</keyword>
<keyword evidence="4" id="KW-0521">NADP</keyword>
<dbReference type="Gene3D" id="1.10.1200.10">
    <property type="entry name" value="ACP-like"/>
    <property type="match status" value="1"/>
</dbReference>
<name>A0A9P4YD45_CRYP1</name>
<dbReference type="CDD" id="cd05195">
    <property type="entry name" value="enoyl_red"/>
    <property type="match status" value="1"/>
</dbReference>
<dbReference type="SMART" id="SM00826">
    <property type="entry name" value="PKS_DH"/>
    <property type="match status" value="1"/>
</dbReference>
<dbReference type="Pfam" id="PF16197">
    <property type="entry name" value="KAsynt_C_assoc"/>
    <property type="match status" value="1"/>
</dbReference>
<evidence type="ECO:0000256" key="8">
    <source>
        <dbReference type="PROSITE-ProRule" id="PRU01363"/>
    </source>
</evidence>
<evidence type="ECO:0000256" key="6">
    <source>
        <dbReference type="ARBA" id="ARBA00023268"/>
    </source>
</evidence>
<dbReference type="EMBL" id="MU032344">
    <property type="protein sequence ID" value="KAF3771163.1"/>
    <property type="molecule type" value="Genomic_DNA"/>
</dbReference>
<dbReference type="InterPro" id="IPR020806">
    <property type="entry name" value="PKS_PP-bd"/>
</dbReference>
<dbReference type="GO" id="GO:1901336">
    <property type="term" value="P:lactone biosynthetic process"/>
    <property type="evidence" value="ECO:0007669"/>
    <property type="project" value="UniProtKB-ARBA"/>
</dbReference>
<dbReference type="SUPFAM" id="SSF50129">
    <property type="entry name" value="GroES-like"/>
    <property type="match status" value="1"/>
</dbReference>
<dbReference type="InterPro" id="IPR006162">
    <property type="entry name" value="Ppantetheine_attach_site"/>
</dbReference>
<dbReference type="InterPro" id="IPR011032">
    <property type="entry name" value="GroES-like_sf"/>
</dbReference>
<feature type="active site" description="Proton acceptor; for dehydratase activity" evidence="8">
    <location>
        <position position="983"/>
    </location>
</feature>
<proteinExistence type="predicted"/>
<dbReference type="SMART" id="SM00825">
    <property type="entry name" value="PKS_KS"/>
    <property type="match status" value="1"/>
</dbReference>
<keyword evidence="5" id="KW-0560">Oxidoreductase</keyword>
<comment type="caution">
    <text evidence="12">The sequence shown here is derived from an EMBL/GenBank/DDBJ whole genome shotgun (WGS) entry which is preliminary data.</text>
</comment>
<organism evidence="12 13">
    <name type="scientific">Cryphonectria parasitica (strain ATCC 38755 / EP155)</name>
    <dbReference type="NCBI Taxonomy" id="660469"/>
    <lineage>
        <taxon>Eukaryota</taxon>
        <taxon>Fungi</taxon>
        <taxon>Dikarya</taxon>
        <taxon>Ascomycota</taxon>
        <taxon>Pezizomycotina</taxon>
        <taxon>Sordariomycetes</taxon>
        <taxon>Sordariomycetidae</taxon>
        <taxon>Diaporthales</taxon>
        <taxon>Cryphonectriaceae</taxon>
        <taxon>Cryphonectria-Endothia species complex</taxon>
        <taxon>Cryphonectria</taxon>
    </lineage>
</organism>
<dbReference type="GO" id="GO:0031177">
    <property type="term" value="F:phosphopantetheine binding"/>
    <property type="evidence" value="ECO:0007669"/>
    <property type="project" value="InterPro"/>
</dbReference>
<keyword evidence="6" id="KW-0511">Multifunctional enzyme</keyword>
<dbReference type="InterPro" id="IPR014030">
    <property type="entry name" value="Ketoacyl_synth_N"/>
</dbReference>
<evidence type="ECO:0000313" key="12">
    <source>
        <dbReference type="EMBL" id="KAF3771163.1"/>
    </source>
</evidence>
<dbReference type="Pfam" id="PF02801">
    <property type="entry name" value="Ketoacyl-synt_C"/>
    <property type="match status" value="1"/>
</dbReference>
<feature type="domain" description="PKS/mFAS DH" evidence="11">
    <location>
        <begin position="951"/>
        <end position="1264"/>
    </location>
</feature>
<dbReference type="InterPro" id="IPR014031">
    <property type="entry name" value="Ketoacyl_synth_C"/>
</dbReference>
<dbReference type="RefSeq" id="XP_040782124.1">
    <property type="nucleotide sequence ID" value="XM_040916342.1"/>
</dbReference>
<dbReference type="SUPFAM" id="SSF53335">
    <property type="entry name" value="S-adenosyl-L-methionine-dependent methyltransferases"/>
    <property type="match status" value="1"/>
</dbReference>
<dbReference type="SUPFAM" id="SSF55048">
    <property type="entry name" value="Probable ACP-binding domain of malonyl-CoA ACP transacylase"/>
    <property type="match status" value="1"/>
</dbReference>
<dbReference type="InterPro" id="IPR014043">
    <property type="entry name" value="Acyl_transferase_dom"/>
</dbReference>
<dbReference type="PROSITE" id="PS52004">
    <property type="entry name" value="KS3_2"/>
    <property type="match status" value="1"/>
</dbReference>
<dbReference type="InterPro" id="IPR009081">
    <property type="entry name" value="PP-bd_ACP"/>
</dbReference>
<feature type="region of interest" description="N-terminal hotdog fold" evidence="8">
    <location>
        <begin position="951"/>
        <end position="1090"/>
    </location>
</feature>
<evidence type="ECO:0000259" key="10">
    <source>
        <dbReference type="PROSITE" id="PS52004"/>
    </source>
</evidence>
<dbReference type="PROSITE" id="PS50075">
    <property type="entry name" value="CARRIER"/>
    <property type="match status" value="1"/>
</dbReference>
<evidence type="ECO:0000256" key="4">
    <source>
        <dbReference type="ARBA" id="ARBA00022857"/>
    </source>
</evidence>
<dbReference type="SUPFAM" id="SSF47336">
    <property type="entry name" value="ACP-like"/>
    <property type="match status" value="1"/>
</dbReference>
<feature type="domain" description="Ketosynthase family 3 (KS3)" evidence="10">
    <location>
        <begin position="4"/>
        <end position="430"/>
    </location>
</feature>
<dbReference type="Pfam" id="PF23114">
    <property type="entry name" value="NAD-bd_HRPKS_sdrA"/>
    <property type="match status" value="1"/>
</dbReference>
<dbReference type="Pfam" id="PF08242">
    <property type="entry name" value="Methyltransf_12"/>
    <property type="match status" value="1"/>
</dbReference>
<dbReference type="InterPro" id="IPR050091">
    <property type="entry name" value="PKS_NRPS_Biosynth_Enz"/>
</dbReference>
<gene>
    <name evidence="12" type="ORF">M406DRAFT_245563</name>
</gene>
<protein>
    <recommendedName>
        <fullName evidence="14">Carrier domain-containing protein</fullName>
    </recommendedName>
</protein>
<dbReference type="InterPro" id="IPR001227">
    <property type="entry name" value="Ac_transferase_dom_sf"/>
</dbReference>
<dbReference type="InterPro" id="IPR049900">
    <property type="entry name" value="PKS_mFAS_DH"/>
</dbReference>
<dbReference type="SUPFAM" id="SSF51735">
    <property type="entry name" value="NAD(P)-binding Rossmann-fold domains"/>
    <property type="match status" value="2"/>
</dbReference>
<dbReference type="InterPro" id="IPR036736">
    <property type="entry name" value="ACP-like_sf"/>
</dbReference>
<dbReference type="InterPro" id="IPR013217">
    <property type="entry name" value="Methyltransf_12"/>
</dbReference>
<dbReference type="OrthoDB" id="329835at2759"/>
<dbReference type="Gene3D" id="3.40.50.720">
    <property type="entry name" value="NAD(P)-binding Rossmann-like Domain"/>
    <property type="match status" value="1"/>
</dbReference>
<dbReference type="PANTHER" id="PTHR43775">
    <property type="entry name" value="FATTY ACID SYNTHASE"/>
    <property type="match status" value="1"/>
</dbReference>
<dbReference type="SMART" id="SM00823">
    <property type="entry name" value="PKS_PP"/>
    <property type="match status" value="1"/>
</dbReference>
<evidence type="ECO:0008006" key="14">
    <source>
        <dbReference type="Google" id="ProtNLM"/>
    </source>
</evidence>
<dbReference type="Pfam" id="PF00698">
    <property type="entry name" value="Acyl_transf_1"/>
    <property type="match status" value="1"/>
</dbReference>